<evidence type="ECO:0000256" key="4">
    <source>
        <dbReference type="RuleBase" id="RU000411"/>
    </source>
</evidence>
<evidence type="ECO:0000313" key="8">
    <source>
        <dbReference type="EMBL" id="EYF03891.1"/>
    </source>
</evidence>
<dbReference type="EMBL" id="ASRX01000041">
    <property type="protein sequence ID" value="EYF03891.1"/>
    <property type="molecule type" value="Genomic_DNA"/>
</dbReference>
<dbReference type="RefSeq" id="WP_044245223.1">
    <property type="nucleotide sequence ID" value="NZ_ASRX01000041.1"/>
</dbReference>
<feature type="region of interest" description="Disordered" evidence="5">
    <location>
        <begin position="22"/>
        <end position="43"/>
    </location>
</feature>
<dbReference type="AlphaFoldDB" id="A0A017T5N2"/>
<protein>
    <submittedName>
        <fullName evidence="8">Serine protease inhibitor (Serpin family)</fullName>
    </submittedName>
</protein>
<feature type="compositionally biased region" description="Acidic residues" evidence="5">
    <location>
        <begin position="29"/>
        <end position="42"/>
    </location>
</feature>
<evidence type="ECO:0000259" key="7">
    <source>
        <dbReference type="SMART" id="SM00093"/>
    </source>
</evidence>
<evidence type="ECO:0000256" key="3">
    <source>
        <dbReference type="ARBA" id="ARBA00022729"/>
    </source>
</evidence>
<sequence length="444" mass="47118">MFARRTLSLLLAVSSLAAIGCTSSGGPEDPTDPNDPPVEECYDASTPGCMVSSELSRDTSPSVAQPDVAAVAEGNTRLALDLYKQLRAAPGNFFYSPYSISSALAMTWAGARTQTEQDMAAALHFTLPQDRLHPAFNAVDLALESRGQGAAGTDGQGFRLNVANALWGQINYALQAPFLDVLAESYGAGMHVVDFAGAPAQSLDLINGWVSDATEGKIEKLLSPENINPSTKLVLTNAVYFNAAWENPFEESSTQNAAFTTQAGTVVQVPTMRGSATMPYGEGSGYKAVELPYDGNELGMVIILPEDLADFEEGLDAARLDEVVHGLELASVDTYLPRFKFKSRFGLKDALSSLGMGVAFSDGADFDGIRPEGDLRISDVIHEAFIGVNEAGTEAAAATAVIVGDGAAPEFKEIKLDRPFLFLIRDIETSTVLFVGRVSDPTAP</sequence>
<dbReference type="eggNOG" id="COG4826">
    <property type="taxonomic scope" value="Bacteria"/>
</dbReference>
<dbReference type="PROSITE" id="PS51257">
    <property type="entry name" value="PROKAR_LIPOPROTEIN"/>
    <property type="match status" value="1"/>
</dbReference>
<proteinExistence type="inferred from homology"/>
<name>A0A017T5N2_9BACT</name>
<dbReference type="PROSITE" id="PS00284">
    <property type="entry name" value="SERPIN"/>
    <property type="match status" value="1"/>
</dbReference>
<gene>
    <name evidence="8" type="ORF">CAP_5155</name>
</gene>
<accession>A0A017T5N2</accession>
<comment type="caution">
    <text evidence="8">The sequence shown here is derived from an EMBL/GenBank/DDBJ whole genome shotgun (WGS) entry which is preliminary data.</text>
</comment>
<dbReference type="InterPro" id="IPR023796">
    <property type="entry name" value="Serpin_dom"/>
</dbReference>
<dbReference type="GO" id="GO:0004867">
    <property type="term" value="F:serine-type endopeptidase inhibitor activity"/>
    <property type="evidence" value="ECO:0007669"/>
    <property type="project" value="InterPro"/>
</dbReference>
<evidence type="ECO:0000256" key="1">
    <source>
        <dbReference type="ARBA" id="ARBA00004613"/>
    </source>
</evidence>
<dbReference type="InterPro" id="IPR036186">
    <property type="entry name" value="Serpin_sf"/>
</dbReference>
<dbReference type="InterPro" id="IPR000215">
    <property type="entry name" value="Serpin_fam"/>
</dbReference>
<feature type="signal peptide" evidence="6">
    <location>
        <begin position="1"/>
        <end position="17"/>
    </location>
</feature>
<dbReference type="InterPro" id="IPR023795">
    <property type="entry name" value="Serpin_CS"/>
</dbReference>
<dbReference type="STRING" id="1192034.CAP_5155"/>
<feature type="domain" description="Serpin" evidence="7">
    <location>
        <begin position="80"/>
        <end position="441"/>
    </location>
</feature>
<organism evidence="8 9">
    <name type="scientific">Chondromyces apiculatus DSM 436</name>
    <dbReference type="NCBI Taxonomy" id="1192034"/>
    <lineage>
        <taxon>Bacteria</taxon>
        <taxon>Pseudomonadati</taxon>
        <taxon>Myxococcota</taxon>
        <taxon>Polyangia</taxon>
        <taxon>Polyangiales</taxon>
        <taxon>Polyangiaceae</taxon>
        <taxon>Chondromyces</taxon>
    </lineage>
</organism>
<comment type="similarity">
    <text evidence="4">Belongs to the serpin family.</text>
</comment>
<dbReference type="InterPro" id="IPR042185">
    <property type="entry name" value="Serpin_sf_2"/>
</dbReference>
<dbReference type="InterPro" id="IPR042178">
    <property type="entry name" value="Serpin_sf_1"/>
</dbReference>
<dbReference type="Pfam" id="PF00079">
    <property type="entry name" value="Serpin"/>
    <property type="match status" value="1"/>
</dbReference>
<dbReference type="CDD" id="cd19590">
    <property type="entry name" value="serpin_thermopin-like"/>
    <property type="match status" value="1"/>
</dbReference>
<feature type="chain" id="PRO_5001500223" evidence="6">
    <location>
        <begin position="18"/>
        <end position="444"/>
    </location>
</feature>
<dbReference type="OrthoDB" id="9764871at2"/>
<keyword evidence="9" id="KW-1185">Reference proteome</keyword>
<dbReference type="Proteomes" id="UP000019678">
    <property type="component" value="Unassembled WGS sequence"/>
</dbReference>
<dbReference type="PANTHER" id="PTHR11461:SF211">
    <property type="entry name" value="GH10112P-RELATED"/>
    <property type="match status" value="1"/>
</dbReference>
<keyword evidence="2" id="KW-0964">Secreted</keyword>
<dbReference type="PANTHER" id="PTHR11461">
    <property type="entry name" value="SERINE PROTEASE INHIBITOR, SERPIN"/>
    <property type="match status" value="1"/>
</dbReference>
<dbReference type="SUPFAM" id="SSF56574">
    <property type="entry name" value="Serpins"/>
    <property type="match status" value="1"/>
</dbReference>
<comment type="subcellular location">
    <subcellularLocation>
        <location evidence="1">Secreted</location>
    </subcellularLocation>
</comment>
<evidence type="ECO:0000313" key="9">
    <source>
        <dbReference type="Proteomes" id="UP000019678"/>
    </source>
</evidence>
<reference evidence="8 9" key="1">
    <citation type="submission" date="2013-05" db="EMBL/GenBank/DDBJ databases">
        <title>Genome assembly of Chondromyces apiculatus DSM 436.</title>
        <authorList>
            <person name="Sharma G."/>
            <person name="Khatri I."/>
            <person name="Kaur C."/>
            <person name="Mayilraj S."/>
            <person name="Subramanian S."/>
        </authorList>
    </citation>
    <scope>NUCLEOTIDE SEQUENCE [LARGE SCALE GENOMIC DNA]</scope>
    <source>
        <strain evidence="8 9">DSM 436</strain>
    </source>
</reference>
<keyword evidence="3 6" id="KW-0732">Signal</keyword>
<dbReference type="Gene3D" id="2.30.39.10">
    <property type="entry name" value="Alpha-1-antitrypsin, domain 1"/>
    <property type="match status" value="1"/>
</dbReference>
<dbReference type="GO" id="GO:0005615">
    <property type="term" value="C:extracellular space"/>
    <property type="evidence" value="ECO:0007669"/>
    <property type="project" value="InterPro"/>
</dbReference>
<evidence type="ECO:0000256" key="6">
    <source>
        <dbReference type="SAM" id="SignalP"/>
    </source>
</evidence>
<dbReference type="FunFam" id="3.30.497.10:FF:000031">
    <property type="entry name" value="Putative salivary serpin"/>
    <property type="match status" value="1"/>
</dbReference>
<evidence type="ECO:0000256" key="5">
    <source>
        <dbReference type="SAM" id="MobiDB-lite"/>
    </source>
</evidence>
<evidence type="ECO:0000256" key="2">
    <source>
        <dbReference type="ARBA" id="ARBA00022525"/>
    </source>
</evidence>
<dbReference type="Gene3D" id="3.30.497.10">
    <property type="entry name" value="Antithrombin, subunit I, domain 2"/>
    <property type="match status" value="1"/>
</dbReference>
<dbReference type="SMART" id="SM00093">
    <property type="entry name" value="SERPIN"/>
    <property type="match status" value="1"/>
</dbReference>